<feature type="domain" description="PhoD-like phosphatase metallophosphatase" evidence="1">
    <location>
        <begin position="159"/>
        <end position="459"/>
    </location>
</feature>
<dbReference type="EMBL" id="JBHMFC010000103">
    <property type="protein sequence ID" value="MFB9058039.1"/>
    <property type="molecule type" value="Genomic_DNA"/>
</dbReference>
<dbReference type="Gene3D" id="3.60.21.70">
    <property type="entry name" value="PhoD-like phosphatase"/>
    <property type="match status" value="1"/>
</dbReference>
<accession>A0ABV5FFB6</accession>
<dbReference type="PANTHER" id="PTHR37031">
    <property type="entry name" value="METALLOPHOSPHATASE BINDING DOMAIN PROTEIN"/>
    <property type="match status" value="1"/>
</dbReference>
<dbReference type="InterPro" id="IPR029052">
    <property type="entry name" value="Metallo-depent_PP-like"/>
</dbReference>
<sequence length="545" mass="62884">MLKKINYPVAPHNIILMGQPEPFSKSWIISPLQRGDYTFVVHPKGMIKLDFSIFRFDFFCKAHDHAPERVLFKVPKFLQQVVAWEWHLIKWEMDMALEIKKDVPSLSTLLYEYRPTASGTFKIKNEVFNSDYKLLIWSCNQPFETNENDEVVLEAHANVIFEWYKNQVKSITPDMVWGLGDTAYSDGTIATDFINQYYDNAQALHLQEGKDNLLKSYRRMYKAHWSFEPLQQVMRNYPHITIWDDHEIRDGWGSEENDFLKSNTLIYQQAKRAAQEFILNNGPRIHPTGKQNSNTEDAHQAYITAPIASFVFDGRSSRRYNDPSGKVISASQLQDFKSFCEVLVYNKEVKFLIMGSAVPFINLVDFIENIGSKLPDALNNLLGELRDDVRDSWHSPGNIAQLKELIDVLRQLHRNRPDINMINVSGDIHVANLYAFQPLGFQRALYQVTTSALTNRSHPSDKLNELIQVSTEVSTEALGVITRIWQTVSDPNFLKIEPDGQFLKLTLKVFDLEKENLNPEVLDSAKDLVYQVGKHRFVGQHLLKV</sequence>
<comment type="caution">
    <text evidence="2">The sequence shown here is derived from an EMBL/GenBank/DDBJ whole genome shotgun (WGS) entry which is preliminary data.</text>
</comment>
<name>A0ABV5FFB6_9FLAO</name>
<dbReference type="Pfam" id="PF09423">
    <property type="entry name" value="PhoD"/>
    <property type="match status" value="1"/>
</dbReference>
<reference evidence="2 3" key="1">
    <citation type="submission" date="2024-09" db="EMBL/GenBank/DDBJ databases">
        <authorList>
            <person name="Sun Q."/>
            <person name="Mori K."/>
        </authorList>
    </citation>
    <scope>NUCLEOTIDE SEQUENCE [LARGE SCALE GENOMIC DNA]</scope>
    <source>
        <strain evidence="2 3">CECT 8622</strain>
    </source>
</reference>
<dbReference type="SUPFAM" id="SSF56300">
    <property type="entry name" value="Metallo-dependent phosphatases"/>
    <property type="match status" value="1"/>
</dbReference>
<proteinExistence type="predicted"/>
<protein>
    <submittedName>
        <fullName evidence="2">Alkaline phosphatase D family protein</fullName>
    </submittedName>
</protein>
<evidence type="ECO:0000313" key="2">
    <source>
        <dbReference type="EMBL" id="MFB9058039.1"/>
    </source>
</evidence>
<dbReference type="RefSeq" id="WP_379862285.1">
    <property type="nucleotide sequence ID" value="NZ_JBHMFC010000103.1"/>
</dbReference>
<organism evidence="2 3">
    <name type="scientific">Mariniflexile ostreae</name>
    <dbReference type="NCBI Taxonomy" id="1520892"/>
    <lineage>
        <taxon>Bacteria</taxon>
        <taxon>Pseudomonadati</taxon>
        <taxon>Bacteroidota</taxon>
        <taxon>Flavobacteriia</taxon>
        <taxon>Flavobacteriales</taxon>
        <taxon>Flavobacteriaceae</taxon>
        <taxon>Mariniflexile</taxon>
    </lineage>
</organism>
<gene>
    <name evidence="2" type="ORF">ACFFU9_14940</name>
</gene>
<keyword evidence="3" id="KW-1185">Reference proteome</keyword>
<dbReference type="InterPro" id="IPR018946">
    <property type="entry name" value="PhoD-like_MPP"/>
</dbReference>
<dbReference type="PANTHER" id="PTHR37031:SF2">
    <property type="entry name" value="PHOD-LIKE PHOSPHATASE METALLOPHOSPHATASE DOMAIN-CONTAINING PROTEIN"/>
    <property type="match status" value="1"/>
</dbReference>
<dbReference type="Proteomes" id="UP001589585">
    <property type="component" value="Unassembled WGS sequence"/>
</dbReference>
<evidence type="ECO:0000259" key="1">
    <source>
        <dbReference type="Pfam" id="PF09423"/>
    </source>
</evidence>
<dbReference type="InterPro" id="IPR038607">
    <property type="entry name" value="PhoD-like_sf"/>
</dbReference>
<evidence type="ECO:0000313" key="3">
    <source>
        <dbReference type="Proteomes" id="UP001589585"/>
    </source>
</evidence>